<feature type="transmembrane region" description="Helical" evidence="2">
    <location>
        <begin position="20"/>
        <end position="39"/>
    </location>
</feature>
<evidence type="ECO:0000256" key="2">
    <source>
        <dbReference type="SAM" id="Phobius"/>
    </source>
</evidence>
<feature type="region of interest" description="Disordered" evidence="1">
    <location>
        <begin position="200"/>
        <end position="391"/>
    </location>
</feature>
<keyword evidence="2" id="KW-0812">Transmembrane</keyword>
<evidence type="ECO:0000256" key="1">
    <source>
        <dbReference type="SAM" id="MobiDB-lite"/>
    </source>
</evidence>
<evidence type="ECO:0000313" key="5">
    <source>
        <dbReference type="Proteomes" id="UP000809349"/>
    </source>
</evidence>
<accession>A0ABS7SJM9</accession>
<feature type="compositionally biased region" description="Pro residues" evidence="1">
    <location>
        <begin position="299"/>
        <end position="376"/>
    </location>
</feature>
<dbReference type="EMBL" id="JAFBIL020000001">
    <property type="protein sequence ID" value="MBZ2206406.1"/>
    <property type="molecule type" value="Genomic_DNA"/>
</dbReference>
<keyword evidence="5" id="KW-1185">Reference proteome</keyword>
<keyword evidence="2" id="KW-0472">Membrane</keyword>
<reference evidence="4 5" key="1">
    <citation type="submission" date="2021-01" db="EMBL/GenBank/DDBJ databases">
        <authorList>
            <person name="Ruan W."/>
            <person name="Khan S.A."/>
            <person name="Jeon C.O."/>
        </authorList>
    </citation>
    <scope>NUCLEOTIDE SEQUENCE [LARGE SCALE GENOMIC DNA]</scope>
    <source>
        <strain evidence="4 5">R798</strain>
    </source>
</reference>
<organism evidence="4 5">
    <name type="scientific">Massilia soli</name>
    <dbReference type="NCBI Taxonomy" id="2792854"/>
    <lineage>
        <taxon>Bacteria</taxon>
        <taxon>Pseudomonadati</taxon>
        <taxon>Pseudomonadota</taxon>
        <taxon>Betaproteobacteria</taxon>
        <taxon>Burkholderiales</taxon>
        <taxon>Oxalobacteraceae</taxon>
        <taxon>Telluria group</taxon>
        <taxon>Massilia</taxon>
    </lineage>
</organism>
<protein>
    <submittedName>
        <fullName evidence="4">PEP-CTERM sorting domain-containing protein</fullName>
    </submittedName>
</protein>
<comment type="caution">
    <text evidence="4">The sequence shown here is derived from an EMBL/GenBank/DDBJ whole genome shotgun (WGS) entry which is preliminary data.</text>
</comment>
<dbReference type="Pfam" id="PF07589">
    <property type="entry name" value="PEP-CTERM"/>
    <property type="match status" value="1"/>
</dbReference>
<evidence type="ECO:0000259" key="3">
    <source>
        <dbReference type="Pfam" id="PF07589"/>
    </source>
</evidence>
<feature type="compositionally biased region" description="Polar residues" evidence="1">
    <location>
        <begin position="222"/>
        <end position="236"/>
    </location>
</feature>
<keyword evidence="2" id="KW-1133">Transmembrane helix</keyword>
<reference evidence="4 5" key="2">
    <citation type="submission" date="2021-08" db="EMBL/GenBank/DDBJ databases">
        <title>Massilia sp. R798.</title>
        <authorList>
            <person name="Baek J.H."/>
            <person name="Jung H.S."/>
            <person name="Kim K.R."/>
            <person name="Jeon C.O."/>
        </authorList>
    </citation>
    <scope>NUCLEOTIDE SEQUENCE [LARGE SCALE GENOMIC DNA]</scope>
    <source>
        <strain evidence="4 5">R798</strain>
    </source>
</reference>
<dbReference type="Proteomes" id="UP000809349">
    <property type="component" value="Unassembled WGS sequence"/>
</dbReference>
<dbReference type="NCBIfam" id="TIGR02595">
    <property type="entry name" value="PEP_CTERM"/>
    <property type="match status" value="1"/>
</dbReference>
<gene>
    <name evidence="4" type="ORF">I4X03_003920</name>
</gene>
<feature type="domain" description="Ice-binding protein C-terminal" evidence="3">
    <location>
        <begin position="389"/>
        <end position="410"/>
    </location>
</feature>
<feature type="compositionally biased region" description="Gly residues" evidence="1">
    <location>
        <begin position="208"/>
        <end position="218"/>
    </location>
</feature>
<name>A0ABS7SJM9_9BURK</name>
<sequence length="416" mass="42332">MNRRDNYLSRKAASALKQRLIGVAVVAAVAGLAVVGLMVEPEHAIAARSAMAETAVPPKTAPGTAQPAPAPAPAAAERRVYPYSIIPGGVSGKEELASVIKTDKVVAAHYASFDVAKAFKLTVQKPRAVYVSYRKGDQVYWTSRKLMLVKGEMLLSDGRNEMRARCANRISDTPQFPVEVNEPSAEELDSVMAVSMDLDDLGLDDTGAGTGYGPGLGPASGEPSSANNAGQASPDASRTALVAKKPVSGRATTLRPEPSDPSSGATPETPVAVPPPQSNDGVPGNTPGTPPLAGGGTPAPSPAPLPAPPPAPSPAPSPELSPPPSGGPVTPGPGGPPPRPAPPGANPPAGIPPGDIPGTPFLPPVVPEPPVFPPTELPHTPGEPEHALPEPGTLLLFGAAFAGILLLRRKPARSKR</sequence>
<evidence type="ECO:0000313" key="4">
    <source>
        <dbReference type="EMBL" id="MBZ2206406.1"/>
    </source>
</evidence>
<proteinExistence type="predicted"/>
<dbReference type="InterPro" id="IPR013424">
    <property type="entry name" value="Ice-binding_C"/>
</dbReference>